<gene>
    <name evidence="4" type="ORF">H4W31_001010</name>
</gene>
<dbReference type="AlphaFoldDB" id="A0A927QWC0"/>
<dbReference type="PANTHER" id="PTHR30055:SF148">
    <property type="entry name" value="TETR-FAMILY TRANSCRIPTIONAL REGULATOR"/>
    <property type="match status" value="1"/>
</dbReference>
<dbReference type="GO" id="GO:0003700">
    <property type="term" value="F:DNA-binding transcription factor activity"/>
    <property type="evidence" value="ECO:0007669"/>
    <property type="project" value="TreeGrafter"/>
</dbReference>
<comment type="caution">
    <text evidence="4">The sequence shown here is derived from an EMBL/GenBank/DDBJ whole genome shotgun (WGS) entry which is preliminary data.</text>
</comment>
<evidence type="ECO:0000256" key="2">
    <source>
        <dbReference type="PROSITE-ProRule" id="PRU00335"/>
    </source>
</evidence>
<dbReference type="InterPro" id="IPR001647">
    <property type="entry name" value="HTH_TetR"/>
</dbReference>
<proteinExistence type="predicted"/>
<dbReference type="PANTHER" id="PTHR30055">
    <property type="entry name" value="HTH-TYPE TRANSCRIPTIONAL REGULATOR RUTR"/>
    <property type="match status" value="1"/>
</dbReference>
<sequence>MGYAKLTIEGIAAAAGVGKQMIYRWWPSKGSLLFDAFLPLAGDGQDGATAGLPDTGDLETDLKLVLRTTVAELNDPRYDLPMRAAHRDRP</sequence>
<name>A0A927QWC0_9ACTN</name>
<keyword evidence="1 2" id="KW-0238">DNA-binding</keyword>
<evidence type="ECO:0000313" key="5">
    <source>
        <dbReference type="Proteomes" id="UP000649753"/>
    </source>
</evidence>
<protein>
    <submittedName>
        <fullName evidence="4">AcrR family transcriptional regulator</fullName>
    </submittedName>
</protein>
<evidence type="ECO:0000313" key="4">
    <source>
        <dbReference type="EMBL" id="MBE1485372.1"/>
    </source>
</evidence>
<dbReference type="PROSITE" id="PS50977">
    <property type="entry name" value="HTH_TETR_2"/>
    <property type="match status" value="1"/>
</dbReference>
<accession>A0A927QWC0</accession>
<dbReference type="GO" id="GO:0000976">
    <property type="term" value="F:transcription cis-regulatory region binding"/>
    <property type="evidence" value="ECO:0007669"/>
    <property type="project" value="TreeGrafter"/>
</dbReference>
<feature type="DNA-binding region" description="H-T-H motif" evidence="2">
    <location>
        <begin position="7"/>
        <end position="26"/>
    </location>
</feature>
<dbReference type="InterPro" id="IPR050109">
    <property type="entry name" value="HTH-type_TetR-like_transc_reg"/>
</dbReference>
<dbReference type="SUPFAM" id="SSF46689">
    <property type="entry name" value="Homeodomain-like"/>
    <property type="match status" value="1"/>
</dbReference>
<dbReference type="Gene3D" id="1.10.357.10">
    <property type="entry name" value="Tetracycline Repressor, domain 2"/>
    <property type="match status" value="1"/>
</dbReference>
<evidence type="ECO:0000259" key="3">
    <source>
        <dbReference type="PROSITE" id="PS50977"/>
    </source>
</evidence>
<dbReference type="Proteomes" id="UP000649753">
    <property type="component" value="Unassembled WGS sequence"/>
</dbReference>
<dbReference type="EMBL" id="JADBEB010000001">
    <property type="protein sequence ID" value="MBE1485372.1"/>
    <property type="molecule type" value="Genomic_DNA"/>
</dbReference>
<dbReference type="InterPro" id="IPR009057">
    <property type="entry name" value="Homeodomain-like_sf"/>
</dbReference>
<organism evidence="4 5">
    <name type="scientific">Plantactinospora soyae</name>
    <dbReference type="NCBI Taxonomy" id="1544732"/>
    <lineage>
        <taxon>Bacteria</taxon>
        <taxon>Bacillati</taxon>
        <taxon>Actinomycetota</taxon>
        <taxon>Actinomycetes</taxon>
        <taxon>Micromonosporales</taxon>
        <taxon>Micromonosporaceae</taxon>
        <taxon>Plantactinospora</taxon>
    </lineage>
</organism>
<keyword evidence="5" id="KW-1185">Reference proteome</keyword>
<dbReference type="Pfam" id="PF00440">
    <property type="entry name" value="TetR_N"/>
    <property type="match status" value="1"/>
</dbReference>
<feature type="domain" description="HTH tetR-type" evidence="3">
    <location>
        <begin position="1"/>
        <end position="44"/>
    </location>
</feature>
<reference evidence="4" key="1">
    <citation type="submission" date="2020-10" db="EMBL/GenBank/DDBJ databases">
        <title>Sequencing the genomes of 1000 actinobacteria strains.</title>
        <authorList>
            <person name="Klenk H.-P."/>
        </authorList>
    </citation>
    <scope>NUCLEOTIDE SEQUENCE</scope>
    <source>
        <strain evidence="4">DSM 46832</strain>
    </source>
</reference>
<evidence type="ECO:0000256" key="1">
    <source>
        <dbReference type="ARBA" id="ARBA00023125"/>
    </source>
</evidence>